<sequence>MNLQGGTGTGTRVGAQTLTGPEPALKFERLAVSTLDDSAHANTFYIHSTFRITNVGSEPVRNLTFLPTNTDEDSDPATPTTSTPTVGTTPFKNLRYYDGSDASEQAPYVQLGQVRKLDTQTYTSPTVVDDDTATLYRQNLQAPGFQTSVPTGLTAQVGSAGWVHIGTLAPGESTILQLGAGIRTFGFTSKPYNLDVVLAVAQDDASTEKTPLAAPVFEYDRTTSTVSAWTGGAGSAQVRQQFLSSVDPNSYVAATASISSAGQLDLRLASERELVGLNNSYPGNARDYNREGCTTTVTSSDPRIRTLIIDMLGITGKGDSRIIIPARRDSLKFSEGTAFVESGLLIYADRPGTLNGTYSCDLDGGWSPFQITLENVQLVKGWNKLQDVRTDTVLTTPEGTLPLESHEISNGPFPEEWLYFR</sequence>
<protein>
    <submittedName>
        <fullName evidence="2">Uncharacterized protein</fullName>
    </submittedName>
</protein>
<comment type="caution">
    <text evidence="2">The sequence shown here is derived from an EMBL/GenBank/DDBJ whole genome shotgun (WGS) entry which is preliminary data.</text>
</comment>
<feature type="region of interest" description="Disordered" evidence="1">
    <location>
        <begin position="66"/>
        <end position="91"/>
    </location>
</feature>
<keyword evidence="3" id="KW-1185">Reference proteome</keyword>
<reference evidence="2 3" key="1">
    <citation type="submission" date="2024-02" db="EMBL/GenBank/DDBJ databases">
        <title>Deinococcus carri NBRC 110142.</title>
        <authorList>
            <person name="Ichikawa N."/>
            <person name="Katano-Makiyama Y."/>
            <person name="Hidaka K."/>
        </authorList>
    </citation>
    <scope>NUCLEOTIDE SEQUENCE [LARGE SCALE GENOMIC DNA]</scope>
    <source>
        <strain evidence="2 3">NBRC 110142</strain>
    </source>
</reference>
<dbReference type="Proteomes" id="UP001401887">
    <property type="component" value="Unassembled WGS sequence"/>
</dbReference>
<gene>
    <name evidence="2" type="ORF">Dcar01_00762</name>
</gene>
<feature type="compositionally biased region" description="Low complexity" evidence="1">
    <location>
        <begin position="76"/>
        <end position="90"/>
    </location>
</feature>
<proteinExistence type="predicted"/>
<feature type="compositionally biased region" description="Gly residues" evidence="1">
    <location>
        <begin position="1"/>
        <end position="11"/>
    </location>
</feature>
<feature type="region of interest" description="Disordered" evidence="1">
    <location>
        <begin position="1"/>
        <end position="20"/>
    </location>
</feature>
<evidence type="ECO:0000313" key="2">
    <source>
        <dbReference type="EMBL" id="GAA5512048.1"/>
    </source>
</evidence>
<evidence type="ECO:0000256" key="1">
    <source>
        <dbReference type="SAM" id="MobiDB-lite"/>
    </source>
</evidence>
<evidence type="ECO:0000313" key="3">
    <source>
        <dbReference type="Proteomes" id="UP001401887"/>
    </source>
</evidence>
<name>A0ABP9W7T7_9DEIO</name>
<organism evidence="2 3">
    <name type="scientific">Deinococcus carri</name>
    <dbReference type="NCBI Taxonomy" id="1211323"/>
    <lineage>
        <taxon>Bacteria</taxon>
        <taxon>Thermotogati</taxon>
        <taxon>Deinococcota</taxon>
        <taxon>Deinococci</taxon>
        <taxon>Deinococcales</taxon>
        <taxon>Deinococcaceae</taxon>
        <taxon>Deinococcus</taxon>
    </lineage>
</organism>
<dbReference type="EMBL" id="BAABRP010000001">
    <property type="protein sequence ID" value="GAA5512048.1"/>
    <property type="molecule type" value="Genomic_DNA"/>
</dbReference>
<accession>A0ABP9W7T7</accession>